<dbReference type="Pfam" id="PF11007">
    <property type="entry name" value="CotJA"/>
    <property type="match status" value="1"/>
</dbReference>
<dbReference type="AlphaFoldDB" id="A0A9D2GGH4"/>
<organism evidence="1 2">
    <name type="scientific">Candidatus Lachnoclostridium stercorigallinarum</name>
    <dbReference type="NCBI Taxonomy" id="2838634"/>
    <lineage>
        <taxon>Bacteria</taxon>
        <taxon>Bacillati</taxon>
        <taxon>Bacillota</taxon>
        <taxon>Clostridia</taxon>
        <taxon>Lachnospirales</taxon>
        <taxon>Lachnospiraceae</taxon>
    </lineage>
</organism>
<sequence length="94" mass="10635">MVIPVTSPHLSHKLVLENSLKGVSSMDRYMPQMAPAPLFRQTAYGQQTDFSAFPVGMTYVPMQKWQQTYDLGFGFSRGTIFPDLDLPFVMGRCQ</sequence>
<dbReference type="Proteomes" id="UP000824101">
    <property type="component" value="Unassembled WGS sequence"/>
</dbReference>
<accession>A0A9D2GGH4</accession>
<evidence type="ECO:0000313" key="2">
    <source>
        <dbReference type="Proteomes" id="UP000824101"/>
    </source>
</evidence>
<dbReference type="InterPro" id="IPR020256">
    <property type="entry name" value="Spore_coat_CotJA"/>
</dbReference>
<dbReference type="EMBL" id="DXBC01000014">
    <property type="protein sequence ID" value="HIZ78316.1"/>
    <property type="molecule type" value="Genomic_DNA"/>
</dbReference>
<reference evidence="1" key="2">
    <citation type="submission" date="2021-04" db="EMBL/GenBank/DDBJ databases">
        <authorList>
            <person name="Gilroy R."/>
        </authorList>
    </citation>
    <scope>NUCLEOTIDE SEQUENCE</scope>
    <source>
        <strain evidence="1">ChiBcec1-1093</strain>
    </source>
</reference>
<proteinExistence type="predicted"/>
<protein>
    <submittedName>
        <fullName evidence="1">Spore coat associated protein CotJA</fullName>
    </submittedName>
</protein>
<name>A0A9D2GGH4_9FIRM</name>
<reference evidence="1" key="1">
    <citation type="journal article" date="2021" name="PeerJ">
        <title>Extensive microbial diversity within the chicken gut microbiome revealed by metagenomics and culture.</title>
        <authorList>
            <person name="Gilroy R."/>
            <person name="Ravi A."/>
            <person name="Getino M."/>
            <person name="Pursley I."/>
            <person name="Horton D.L."/>
            <person name="Alikhan N.F."/>
            <person name="Baker D."/>
            <person name="Gharbi K."/>
            <person name="Hall N."/>
            <person name="Watson M."/>
            <person name="Adriaenssens E.M."/>
            <person name="Foster-Nyarko E."/>
            <person name="Jarju S."/>
            <person name="Secka A."/>
            <person name="Antonio M."/>
            <person name="Oren A."/>
            <person name="Chaudhuri R.R."/>
            <person name="La Ragione R."/>
            <person name="Hildebrand F."/>
            <person name="Pallen M.J."/>
        </authorList>
    </citation>
    <scope>NUCLEOTIDE SEQUENCE</scope>
    <source>
        <strain evidence="1">ChiBcec1-1093</strain>
    </source>
</reference>
<gene>
    <name evidence="1" type="ORF">IAA17_00785</name>
</gene>
<comment type="caution">
    <text evidence="1">The sequence shown here is derived from an EMBL/GenBank/DDBJ whole genome shotgun (WGS) entry which is preliminary data.</text>
</comment>
<evidence type="ECO:0000313" key="1">
    <source>
        <dbReference type="EMBL" id="HIZ78316.1"/>
    </source>
</evidence>